<dbReference type="Gene3D" id="3.40.50.1970">
    <property type="match status" value="1"/>
</dbReference>
<evidence type="ECO:0000256" key="3">
    <source>
        <dbReference type="ARBA" id="ARBA00023002"/>
    </source>
</evidence>
<evidence type="ECO:0000256" key="2">
    <source>
        <dbReference type="ARBA" id="ARBA00007358"/>
    </source>
</evidence>
<dbReference type="GO" id="GO:0046872">
    <property type="term" value="F:metal ion binding"/>
    <property type="evidence" value="ECO:0007669"/>
    <property type="project" value="InterPro"/>
</dbReference>
<dbReference type="PANTHER" id="PTHR11496">
    <property type="entry name" value="ALCOHOL DEHYDROGENASE"/>
    <property type="match status" value="1"/>
</dbReference>
<evidence type="ECO:0000313" key="8">
    <source>
        <dbReference type="Proteomes" id="UP000316993"/>
    </source>
</evidence>
<accession>A0A543L7U1</accession>
<dbReference type="Pfam" id="PF00465">
    <property type="entry name" value="Fe-ADH"/>
    <property type="match status" value="1"/>
</dbReference>
<keyword evidence="3" id="KW-0560">Oxidoreductase</keyword>
<evidence type="ECO:0000259" key="5">
    <source>
        <dbReference type="Pfam" id="PF00465"/>
    </source>
</evidence>
<dbReference type="EMBL" id="VFPV01000002">
    <property type="protein sequence ID" value="TQN03392.1"/>
    <property type="molecule type" value="Genomic_DNA"/>
</dbReference>
<evidence type="ECO:0000313" key="7">
    <source>
        <dbReference type="EMBL" id="TQN03392.1"/>
    </source>
</evidence>
<organism evidence="7 8">
    <name type="scientific">Acidovorax temperans</name>
    <dbReference type="NCBI Taxonomy" id="80878"/>
    <lineage>
        <taxon>Bacteria</taxon>
        <taxon>Pseudomonadati</taxon>
        <taxon>Pseudomonadota</taxon>
        <taxon>Betaproteobacteria</taxon>
        <taxon>Burkholderiales</taxon>
        <taxon>Comamonadaceae</taxon>
        <taxon>Acidovorax</taxon>
    </lineage>
</organism>
<dbReference type="GO" id="GO:0004022">
    <property type="term" value="F:alcohol dehydrogenase (NAD+) activity"/>
    <property type="evidence" value="ECO:0007669"/>
    <property type="project" value="TreeGrafter"/>
</dbReference>
<dbReference type="RefSeq" id="WP_170207394.1">
    <property type="nucleotide sequence ID" value="NZ_VFPV01000002.1"/>
</dbReference>
<dbReference type="CDD" id="cd08551">
    <property type="entry name" value="Fe-ADH"/>
    <property type="match status" value="1"/>
</dbReference>
<protein>
    <submittedName>
        <fullName evidence="7">Alcohol dehydrogenase</fullName>
    </submittedName>
</protein>
<feature type="domain" description="Fe-containing alcohol dehydrogenase-like C-terminal" evidence="6">
    <location>
        <begin position="195"/>
        <end position="389"/>
    </location>
</feature>
<evidence type="ECO:0000256" key="4">
    <source>
        <dbReference type="ARBA" id="ARBA00023027"/>
    </source>
</evidence>
<dbReference type="PANTHER" id="PTHR11496:SF102">
    <property type="entry name" value="ALCOHOL DEHYDROGENASE 4"/>
    <property type="match status" value="1"/>
</dbReference>
<reference evidence="7 8" key="1">
    <citation type="submission" date="2019-06" db="EMBL/GenBank/DDBJ databases">
        <title>Genomic Encyclopedia of Archaeal and Bacterial Type Strains, Phase II (KMG-II): from individual species to whole genera.</title>
        <authorList>
            <person name="Goeker M."/>
        </authorList>
    </citation>
    <scope>NUCLEOTIDE SEQUENCE [LARGE SCALE GENOMIC DNA]</scope>
    <source>
        <strain evidence="7 8">DSM 7270</strain>
    </source>
</reference>
<evidence type="ECO:0000256" key="1">
    <source>
        <dbReference type="ARBA" id="ARBA00001962"/>
    </source>
</evidence>
<dbReference type="InterPro" id="IPR001670">
    <property type="entry name" value="ADH_Fe/GldA"/>
</dbReference>
<dbReference type="InterPro" id="IPR018211">
    <property type="entry name" value="ADH_Fe_CS"/>
</dbReference>
<proteinExistence type="inferred from homology"/>
<comment type="caution">
    <text evidence="7">The sequence shown here is derived from an EMBL/GenBank/DDBJ whole genome shotgun (WGS) entry which is preliminary data.</text>
</comment>
<dbReference type="InterPro" id="IPR039697">
    <property type="entry name" value="Alcohol_dehydrogenase_Fe"/>
</dbReference>
<dbReference type="Proteomes" id="UP000316993">
    <property type="component" value="Unassembled WGS sequence"/>
</dbReference>
<evidence type="ECO:0000259" key="6">
    <source>
        <dbReference type="Pfam" id="PF25137"/>
    </source>
</evidence>
<keyword evidence="4" id="KW-0520">NAD</keyword>
<comment type="cofactor">
    <cofactor evidence="1">
        <name>Fe cation</name>
        <dbReference type="ChEBI" id="CHEBI:24875"/>
    </cofactor>
</comment>
<dbReference type="FunFam" id="3.40.50.1970:FF:000003">
    <property type="entry name" value="Alcohol dehydrogenase, iron-containing"/>
    <property type="match status" value="1"/>
</dbReference>
<dbReference type="SUPFAM" id="SSF56796">
    <property type="entry name" value="Dehydroquinate synthase-like"/>
    <property type="match status" value="1"/>
</dbReference>
<dbReference type="Gene3D" id="1.20.1090.10">
    <property type="entry name" value="Dehydroquinate synthase-like - alpha domain"/>
    <property type="match status" value="1"/>
</dbReference>
<dbReference type="PROSITE" id="PS00913">
    <property type="entry name" value="ADH_IRON_1"/>
    <property type="match status" value="1"/>
</dbReference>
<gene>
    <name evidence="7" type="ORF">BDD18_2068</name>
</gene>
<dbReference type="InterPro" id="IPR056798">
    <property type="entry name" value="ADH_Fe_C"/>
</dbReference>
<feature type="domain" description="Alcohol dehydrogenase iron-type/glycerol dehydrogenase GldA" evidence="5">
    <location>
        <begin position="17"/>
        <end position="184"/>
    </location>
</feature>
<dbReference type="FunFam" id="1.20.1090.10:FF:000001">
    <property type="entry name" value="Aldehyde-alcohol dehydrogenase"/>
    <property type="match status" value="1"/>
</dbReference>
<sequence length="390" mass="40849">MTSSITSSITSFSYHNPTAIEFGWGALARLPELVKSVGGRRVLVVGDPGVAKAGLVERVVSALGSAFPVTIFTDVESDPDARSVDAGVQLARSKECDVIVGIGGGSAMDVAKVIGVMLTNPGNIRDYNGMGKIGQPGAPVIAIPTTSGTGSELTIWSVLSDKEKKTKFGVGSVLNCARIALLDPELTMSLPPAITAATGIDALTHALESYVNTATQPISEAMSEQSMALIARSLRLAVAQPGNKEARADMLLASTIAAMAFNSTRLGLAHAFAMPLGSRFHIPHGLANAIMLPAVMRFNLPGNLAKFARIAQIFGERTDGLSLREAAERSVIAIEQLQADIGITAKLGDFHMTEADLHDVAAEAMLSGNVAVNPRKPTLEDMKALLRAKL</sequence>
<dbReference type="AlphaFoldDB" id="A0A543L7U1"/>
<dbReference type="Pfam" id="PF25137">
    <property type="entry name" value="ADH_Fe_C"/>
    <property type="match status" value="1"/>
</dbReference>
<name>A0A543L7U1_9BURK</name>
<comment type="similarity">
    <text evidence="2">Belongs to the iron-containing alcohol dehydrogenase family.</text>
</comment>